<dbReference type="EMBL" id="JAFNLL010000036">
    <property type="protein sequence ID" value="MBO1269170.1"/>
    <property type="molecule type" value="Genomic_DNA"/>
</dbReference>
<dbReference type="RefSeq" id="WP_207617030.1">
    <property type="nucleotide sequence ID" value="NZ_JAFNLL010000036.1"/>
</dbReference>
<evidence type="ECO:0000256" key="3">
    <source>
        <dbReference type="ARBA" id="ARBA00023326"/>
    </source>
</evidence>
<evidence type="ECO:0000259" key="4">
    <source>
        <dbReference type="Pfam" id="PF03629"/>
    </source>
</evidence>
<dbReference type="SUPFAM" id="SSF49265">
    <property type="entry name" value="Fibronectin type III"/>
    <property type="match status" value="1"/>
</dbReference>
<comment type="caution">
    <text evidence="5">The sequence shown here is derived from an EMBL/GenBank/DDBJ whole genome shotgun (WGS) entry which is preliminary data.</text>
</comment>
<keyword evidence="3" id="KW-0624">Polysaccharide degradation</keyword>
<organism evidence="5 6">
    <name type="scientific">Arthrobacter cavernae</name>
    <dbReference type="NCBI Taxonomy" id="2817681"/>
    <lineage>
        <taxon>Bacteria</taxon>
        <taxon>Bacillati</taxon>
        <taxon>Actinomycetota</taxon>
        <taxon>Actinomycetes</taxon>
        <taxon>Micrococcales</taxon>
        <taxon>Micrococcaceae</taxon>
        <taxon>Arthrobacter</taxon>
    </lineage>
</organism>
<dbReference type="GO" id="GO:0016798">
    <property type="term" value="F:hydrolase activity, acting on glycosyl bonds"/>
    <property type="evidence" value="ECO:0007669"/>
    <property type="project" value="UniProtKB-KW"/>
</dbReference>
<accession>A0A939HIM3</accession>
<dbReference type="AlphaFoldDB" id="A0A939HIM3"/>
<dbReference type="Pfam" id="PF03629">
    <property type="entry name" value="SASA"/>
    <property type="match status" value="1"/>
</dbReference>
<name>A0A939HIM3_9MICC</name>
<evidence type="ECO:0000256" key="1">
    <source>
        <dbReference type="ARBA" id="ARBA00022801"/>
    </source>
</evidence>
<keyword evidence="6" id="KW-1185">Reference proteome</keyword>
<keyword evidence="3" id="KW-0119">Carbohydrate metabolism</keyword>
<dbReference type="SUPFAM" id="SSF52266">
    <property type="entry name" value="SGNH hydrolase"/>
    <property type="match status" value="1"/>
</dbReference>
<dbReference type="Gene3D" id="2.60.40.10">
    <property type="entry name" value="Immunoglobulins"/>
    <property type="match status" value="1"/>
</dbReference>
<evidence type="ECO:0000313" key="6">
    <source>
        <dbReference type="Proteomes" id="UP000664164"/>
    </source>
</evidence>
<reference evidence="5" key="1">
    <citation type="submission" date="2021-03" db="EMBL/GenBank/DDBJ databases">
        <title>A new species, PO-11, isolated from a karst cave deposit.</title>
        <authorList>
            <person name="Zhaoxiaoyong W."/>
        </authorList>
    </citation>
    <scope>NUCLEOTIDE SEQUENCE</scope>
    <source>
        <strain evidence="5">PO-11</strain>
    </source>
</reference>
<gene>
    <name evidence="5" type="ORF">J1902_14560</name>
</gene>
<dbReference type="InterPro" id="IPR005181">
    <property type="entry name" value="SASA"/>
</dbReference>
<dbReference type="InterPro" id="IPR036514">
    <property type="entry name" value="SGNH_hydro_sf"/>
</dbReference>
<dbReference type="InterPro" id="IPR036116">
    <property type="entry name" value="FN3_sf"/>
</dbReference>
<dbReference type="InterPro" id="IPR003961">
    <property type="entry name" value="FN3_dom"/>
</dbReference>
<evidence type="ECO:0000256" key="2">
    <source>
        <dbReference type="ARBA" id="ARBA00023295"/>
    </source>
</evidence>
<feature type="domain" description="Sialate O-acetylesterase" evidence="4">
    <location>
        <begin position="118"/>
        <end position="232"/>
    </location>
</feature>
<protein>
    <recommendedName>
        <fullName evidence="4">Sialate O-acetylesterase domain-containing protein</fullName>
    </recommendedName>
</protein>
<dbReference type="Gene3D" id="3.40.50.1110">
    <property type="entry name" value="SGNH hydrolase"/>
    <property type="match status" value="1"/>
</dbReference>
<proteinExistence type="predicted"/>
<evidence type="ECO:0000313" key="5">
    <source>
        <dbReference type="EMBL" id="MBO1269170.1"/>
    </source>
</evidence>
<dbReference type="GO" id="GO:0000272">
    <property type="term" value="P:polysaccharide catabolic process"/>
    <property type="evidence" value="ECO:0007669"/>
    <property type="project" value="UniProtKB-KW"/>
</dbReference>
<dbReference type="CDD" id="cd00063">
    <property type="entry name" value="FN3"/>
    <property type="match status" value="1"/>
</dbReference>
<keyword evidence="1" id="KW-0378">Hydrolase</keyword>
<dbReference type="InterPro" id="IPR013783">
    <property type="entry name" value="Ig-like_fold"/>
</dbReference>
<sequence>MAGQSNSWETDYPVFDYTEPDNNVLSWTTATGVAAVTPSKNDEIGFAFARQYAKEHLVRGRKVITTRNGYGETGFSSTSLAGQAGYTTVPNGTWDRALTADPLNRALEVISTANAVLAAAPAGSKIVAMLWSQGEQDRIKAASDGDAWYSGKLDDFFGWVRTTLTLPELPIIVMSQTPETIAGSTGGQAINRVHEATPNRLKWTTYVYGPEGYSKTAEDIHFTTPGHGLRGKLASAALNKAKLNNSVIRPGQPLNLKVQILGTVANVRWEPPVQRVTSYTLEYSTDNGVTWVAVTLAHSMATSASIAIPLNAPVWVRVKSANEYATASAWSPVASAYGSVPVATPDPTARPALTVNDYAHRWAAKAQTAGQKASVTPSAGAVNLVQATTIKQPSIVDDAGVKVLRFDGVDDDILGTTSSVKTVTIIAKVTAAVGVNTAIVSTGPNTVRRTNEATPRIGTQISAGANELWSYTEGTKFHVLTLVADGTSGAISIDGGYQILNGAVSSTQVLVGRYGTTNYGQIDVLEVIAWNRALSSGECATLHTELQAGYAGLIA</sequence>
<dbReference type="Proteomes" id="UP000664164">
    <property type="component" value="Unassembled WGS sequence"/>
</dbReference>
<keyword evidence="2" id="KW-0326">Glycosidase</keyword>